<dbReference type="EMBL" id="GBRH01262255">
    <property type="protein sequence ID" value="JAD35640.1"/>
    <property type="molecule type" value="Transcribed_RNA"/>
</dbReference>
<reference evidence="2" key="2">
    <citation type="journal article" date="2015" name="Data Brief">
        <title>Shoot transcriptome of the giant reed, Arundo donax.</title>
        <authorList>
            <person name="Barrero R.A."/>
            <person name="Guerrero F.D."/>
            <person name="Moolhuijzen P."/>
            <person name="Goolsby J.A."/>
            <person name="Tidwell J."/>
            <person name="Bellgard S.E."/>
            <person name="Bellgard M.I."/>
        </authorList>
    </citation>
    <scope>NUCLEOTIDE SEQUENCE</scope>
    <source>
        <tissue evidence="2">Shoot tissue taken approximately 20 cm above the soil surface</tissue>
    </source>
</reference>
<dbReference type="AlphaFoldDB" id="A0A0A8ZG05"/>
<accession>A0A0A8ZG05</accession>
<feature type="region of interest" description="Disordered" evidence="1">
    <location>
        <begin position="1"/>
        <end position="22"/>
    </location>
</feature>
<organism evidence="2">
    <name type="scientific">Arundo donax</name>
    <name type="common">Giant reed</name>
    <name type="synonym">Donax arundinaceus</name>
    <dbReference type="NCBI Taxonomy" id="35708"/>
    <lineage>
        <taxon>Eukaryota</taxon>
        <taxon>Viridiplantae</taxon>
        <taxon>Streptophyta</taxon>
        <taxon>Embryophyta</taxon>
        <taxon>Tracheophyta</taxon>
        <taxon>Spermatophyta</taxon>
        <taxon>Magnoliopsida</taxon>
        <taxon>Liliopsida</taxon>
        <taxon>Poales</taxon>
        <taxon>Poaceae</taxon>
        <taxon>PACMAD clade</taxon>
        <taxon>Arundinoideae</taxon>
        <taxon>Arundineae</taxon>
        <taxon>Arundo</taxon>
    </lineage>
</organism>
<name>A0A0A8ZG05_ARUDO</name>
<protein>
    <submittedName>
        <fullName evidence="2">Uncharacterized protein</fullName>
    </submittedName>
</protein>
<evidence type="ECO:0000313" key="2">
    <source>
        <dbReference type="EMBL" id="JAD35640.1"/>
    </source>
</evidence>
<evidence type="ECO:0000256" key="1">
    <source>
        <dbReference type="SAM" id="MobiDB-lite"/>
    </source>
</evidence>
<sequence length="22" mass="2435">MPQQSKIAGRQLLGEDHARMAP</sequence>
<proteinExistence type="predicted"/>
<feature type="compositionally biased region" description="Basic and acidic residues" evidence="1">
    <location>
        <begin position="13"/>
        <end position="22"/>
    </location>
</feature>
<reference evidence="2" key="1">
    <citation type="submission" date="2014-09" db="EMBL/GenBank/DDBJ databases">
        <authorList>
            <person name="Magalhaes I.L.F."/>
            <person name="Oliveira U."/>
            <person name="Santos F.R."/>
            <person name="Vidigal T.H.D.A."/>
            <person name="Brescovit A.D."/>
            <person name="Santos A.J."/>
        </authorList>
    </citation>
    <scope>NUCLEOTIDE SEQUENCE</scope>
    <source>
        <tissue evidence="2">Shoot tissue taken approximately 20 cm above the soil surface</tissue>
    </source>
</reference>